<comment type="subcellular location">
    <subcellularLocation>
        <location evidence="1">Cell membrane</location>
        <topology evidence="1">Multi-pass membrane protein</topology>
    </subcellularLocation>
</comment>
<accession>A0A380TDG2</accession>
<evidence type="ECO:0000256" key="7">
    <source>
        <dbReference type="SAM" id="Phobius"/>
    </source>
</evidence>
<gene>
    <name evidence="8" type="ORF">DF3PB_2920004</name>
</gene>
<organism evidence="8">
    <name type="scientific">metagenome</name>
    <dbReference type="NCBI Taxonomy" id="256318"/>
    <lineage>
        <taxon>unclassified sequences</taxon>
        <taxon>metagenomes</taxon>
    </lineage>
</organism>
<evidence type="ECO:0000313" key="8">
    <source>
        <dbReference type="EMBL" id="SUS06512.1"/>
    </source>
</evidence>
<keyword evidence="5 7" id="KW-1133">Transmembrane helix</keyword>
<evidence type="ECO:0000256" key="3">
    <source>
        <dbReference type="ARBA" id="ARBA00022692"/>
    </source>
</evidence>
<feature type="transmembrane region" description="Helical" evidence="7">
    <location>
        <begin position="37"/>
        <end position="55"/>
    </location>
</feature>
<feature type="transmembrane region" description="Helical" evidence="7">
    <location>
        <begin position="107"/>
        <end position="136"/>
    </location>
</feature>
<keyword evidence="2" id="KW-1003">Cell membrane</keyword>
<evidence type="ECO:0000256" key="1">
    <source>
        <dbReference type="ARBA" id="ARBA00004651"/>
    </source>
</evidence>
<evidence type="ECO:0000256" key="5">
    <source>
        <dbReference type="ARBA" id="ARBA00022989"/>
    </source>
</evidence>
<feature type="transmembrane region" description="Helical" evidence="7">
    <location>
        <begin position="12"/>
        <end position="30"/>
    </location>
</feature>
<sequence length="171" mass="18480">MKRSFWHRLDLLARHVVPVLLAFALVLLSTVPLRVPLLNLVFPALALVSIYYWTLYRPDLMPPAAAFAIGLADDVLSGAPFGVNALVFVLIHAAVNTQRGFFLGKSFAIVWLGFALLAGAAFTIAWLAVSAFYGLLVNGTGALLQAGTTIGCLPLIWRLLVQCHLRIVGQA</sequence>
<evidence type="ECO:0000256" key="2">
    <source>
        <dbReference type="ARBA" id="ARBA00022475"/>
    </source>
</evidence>
<keyword evidence="3 7" id="KW-0812">Transmembrane</keyword>
<feature type="transmembrane region" description="Helical" evidence="7">
    <location>
        <begin position="142"/>
        <end position="161"/>
    </location>
</feature>
<feature type="transmembrane region" description="Helical" evidence="7">
    <location>
        <begin position="75"/>
        <end position="95"/>
    </location>
</feature>
<keyword evidence="4" id="KW-0133">Cell shape</keyword>
<dbReference type="GO" id="GO:0008360">
    <property type="term" value="P:regulation of cell shape"/>
    <property type="evidence" value="ECO:0007669"/>
    <property type="project" value="UniProtKB-KW"/>
</dbReference>
<proteinExistence type="predicted"/>
<dbReference type="AlphaFoldDB" id="A0A380TDG2"/>
<dbReference type="NCBIfam" id="TIGR03426">
    <property type="entry name" value="shape_MreD"/>
    <property type="match status" value="1"/>
</dbReference>
<protein>
    <submittedName>
        <fullName evidence="8">Rod shape-determining protein MreD</fullName>
    </submittedName>
</protein>
<evidence type="ECO:0000256" key="4">
    <source>
        <dbReference type="ARBA" id="ARBA00022960"/>
    </source>
</evidence>
<keyword evidence="6 7" id="KW-0472">Membrane</keyword>
<dbReference type="GO" id="GO:0005886">
    <property type="term" value="C:plasma membrane"/>
    <property type="evidence" value="ECO:0007669"/>
    <property type="project" value="UniProtKB-SubCell"/>
</dbReference>
<name>A0A380TDG2_9ZZZZ</name>
<dbReference type="EMBL" id="UIDG01000215">
    <property type="protein sequence ID" value="SUS06512.1"/>
    <property type="molecule type" value="Genomic_DNA"/>
</dbReference>
<dbReference type="Pfam" id="PF04093">
    <property type="entry name" value="MreD"/>
    <property type="match status" value="1"/>
</dbReference>
<evidence type="ECO:0000256" key="6">
    <source>
        <dbReference type="ARBA" id="ARBA00023136"/>
    </source>
</evidence>
<dbReference type="InterPro" id="IPR007227">
    <property type="entry name" value="Cell_shape_determining_MreD"/>
</dbReference>
<reference evidence="8" key="1">
    <citation type="submission" date="2018-07" db="EMBL/GenBank/DDBJ databases">
        <authorList>
            <person name="Quirk P.G."/>
            <person name="Krulwich T.A."/>
        </authorList>
    </citation>
    <scope>NUCLEOTIDE SEQUENCE</scope>
</reference>